<dbReference type="PROSITE" id="PS50940">
    <property type="entry name" value="CHIT_BIND_II"/>
    <property type="match status" value="1"/>
</dbReference>
<name>A0A327VSU4_9BACT</name>
<dbReference type="GO" id="GO:0008061">
    <property type="term" value="F:chitin binding"/>
    <property type="evidence" value="ECO:0007669"/>
    <property type="project" value="InterPro"/>
</dbReference>
<feature type="signal peptide" evidence="1">
    <location>
        <begin position="1"/>
        <end position="19"/>
    </location>
</feature>
<proteinExistence type="predicted"/>
<evidence type="ECO:0000259" key="2">
    <source>
        <dbReference type="PROSITE" id="PS50940"/>
    </source>
</evidence>
<accession>A0A327VSU4</accession>
<dbReference type="SMART" id="SM00494">
    <property type="entry name" value="ChtBD2"/>
    <property type="match status" value="1"/>
</dbReference>
<evidence type="ECO:0000313" key="3">
    <source>
        <dbReference type="EMBL" id="RAJ77484.1"/>
    </source>
</evidence>
<feature type="chain" id="PRO_5016353948" evidence="1">
    <location>
        <begin position="20"/>
        <end position="77"/>
    </location>
</feature>
<gene>
    <name evidence="3" type="ORF">CLV59_107251</name>
</gene>
<comment type="caution">
    <text evidence="3">The sequence shown here is derived from an EMBL/GenBank/DDBJ whole genome shotgun (WGS) entry which is preliminary data.</text>
</comment>
<dbReference type="GO" id="GO:0005576">
    <property type="term" value="C:extracellular region"/>
    <property type="evidence" value="ECO:0007669"/>
    <property type="project" value="InterPro"/>
</dbReference>
<dbReference type="AlphaFoldDB" id="A0A327VSU4"/>
<dbReference type="OrthoDB" id="4304345at2"/>
<reference evidence="3 4" key="1">
    <citation type="submission" date="2018-06" db="EMBL/GenBank/DDBJ databases">
        <title>Genomic Encyclopedia of Archaeal and Bacterial Type Strains, Phase II (KMG-II): from individual species to whole genera.</title>
        <authorList>
            <person name="Goeker M."/>
        </authorList>
    </citation>
    <scope>NUCLEOTIDE SEQUENCE [LARGE SCALE GENOMIC DNA]</scope>
    <source>
        <strain evidence="3 4">DSM 29821</strain>
    </source>
</reference>
<feature type="domain" description="Chitin-binding type-2" evidence="2">
    <location>
        <begin position="22"/>
        <end position="77"/>
    </location>
</feature>
<protein>
    <submittedName>
        <fullName evidence="3">Chitin binding peritrophin-A-like protein</fullName>
    </submittedName>
</protein>
<dbReference type="EMBL" id="QLMA01000007">
    <property type="protein sequence ID" value="RAJ77484.1"/>
    <property type="molecule type" value="Genomic_DNA"/>
</dbReference>
<dbReference type="InterPro" id="IPR036508">
    <property type="entry name" value="Chitin-bd_dom_sf"/>
</dbReference>
<keyword evidence="1" id="KW-0732">Signal</keyword>
<organism evidence="3 4">
    <name type="scientific">Chitinophaga dinghuensis</name>
    <dbReference type="NCBI Taxonomy" id="1539050"/>
    <lineage>
        <taxon>Bacteria</taxon>
        <taxon>Pseudomonadati</taxon>
        <taxon>Bacteroidota</taxon>
        <taxon>Chitinophagia</taxon>
        <taxon>Chitinophagales</taxon>
        <taxon>Chitinophagaceae</taxon>
        <taxon>Chitinophaga</taxon>
    </lineage>
</organism>
<dbReference type="Gene3D" id="2.170.140.10">
    <property type="entry name" value="Chitin binding domain"/>
    <property type="match status" value="1"/>
</dbReference>
<dbReference type="Pfam" id="PF01607">
    <property type="entry name" value="CBM_14"/>
    <property type="match status" value="1"/>
</dbReference>
<evidence type="ECO:0000313" key="4">
    <source>
        <dbReference type="Proteomes" id="UP000249819"/>
    </source>
</evidence>
<dbReference type="InterPro" id="IPR002557">
    <property type="entry name" value="Chitin-bd_dom"/>
</dbReference>
<sequence>MKKMFLGATAVLLTLAAIAAPKKPCSEPGEIIADNTYCEIFYICGADLYPEKYYCPIGLVFNETKKVCNLPAEGGCE</sequence>
<dbReference type="RefSeq" id="WP_111594069.1">
    <property type="nucleotide sequence ID" value="NZ_QLMA01000007.1"/>
</dbReference>
<dbReference type="SUPFAM" id="SSF57625">
    <property type="entry name" value="Invertebrate chitin-binding proteins"/>
    <property type="match status" value="1"/>
</dbReference>
<dbReference type="Proteomes" id="UP000249819">
    <property type="component" value="Unassembled WGS sequence"/>
</dbReference>
<evidence type="ECO:0000256" key="1">
    <source>
        <dbReference type="SAM" id="SignalP"/>
    </source>
</evidence>
<keyword evidence="4" id="KW-1185">Reference proteome</keyword>